<gene>
    <name evidence="1" type="ORF">BC659_2018</name>
</gene>
<reference evidence="1 2" key="1">
    <citation type="submission" date="2019-03" db="EMBL/GenBank/DDBJ databases">
        <title>Genomic Encyclopedia of Archaeal and Bacterial Type Strains, Phase II (KMG-II): from individual species to whole genera.</title>
        <authorList>
            <person name="Goeker M."/>
        </authorList>
    </citation>
    <scope>NUCLEOTIDE SEQUENCE [LARGE SCALE GENOMIC DNA]</scope>
    <source>
        <strain evidence="1 2">DSM 28323</strain>
    </source>
</reference>
<organism evidence="1 2">
    <name type="scientific">Sediminibacterium goheungense</name>
    <dbReference type="NCBI Taxonomy" id="1086393"/>
    <lineage>
        <taxon>Bacteria</taxon>
        <taxon>Pseudomonadati</taxon>
        <taxon>Bacteroidota</taxon>
        <taxon>Chitinophagia</taxon>
        <taxon>Chitinophagales</taxon>
        <taxon>Chitinophagaceae</taxon>
        <taxon>Sediminibacterium</taxon>
    </lineage>
</organism>
<dbReference type="OrthoDB" id="1524766at2"/>
<evidence type="ECO:0000313" key="1">
    <source>
        <dbReference type="EMBL" id="TDO26709.1"/>
    </source>
</evidence>
<keyword evidence="2" id="KW-1185">Reference proteome</keyword>
<dbReference type="Pfam" id="PF16022">
    <property type="entry name" value="DUF4783"/>
    <property type="match status" value="1"/>
</dbReference>
<evidence type="ECO:0000313" key="2">
    <source>
        <dbReference type="Proteomes" id="UP000295741"/>
    </source>
</evidence>
<protein>
    <submittedName>
        <fullName evidence="1">Uncharacterized protein DUF4783</fullName>
    </submittedName>
</protein>
<dbReference type="AlphaFoldDB" id="A0A4R6IVL2"/>
<dbReference type="InterPro" id="IPR031977">
    <property type="entry name" value="DUF4783"/>
</dbReference>
<dbReference type="Gene3D" id="3.10.450.50">
    <property type="match status" value="1"/>
</dbReference>
<sequence length="150" mass="17013">MVTPYYPKVGMFLGHIKGESKIKYMKSFFLTLGLAFALMSFTFQAPTDAIVRSLKSASSEQVASHFDDFVDMKLLEKDEVRNMGRNQAALTLKNFFAEKNIKGFEKISEREIGSTMYMTGKLLNNDKGFNITVMLKQNGGQYKIVTLRIN</sequence>
<name>A0A4R6IVL2_9BACT</name>
<comment type="caution">
    <text evidence="1">The sequence shown here is derived from an EMBL/GenBank/DDBJ whole genome shotgun (WGS) entry which is preliminary data.</text>
</comment>
<proteinExistence type="predicted"/>
<accession>A0A4R6IVL2</accession>
<dbReference type="EMBL" id="SNWP01000011">
    <property type="protein sequence ID" value="TDO26709.1"/>
    <property type="molecule type" value="Genomic_DNA"/>
</dbReference>
<dbReference type="Proteomes" id="UP000295741">
    <property type="component" value="Unassembled WGS sequence"/>
</dbReference>